<accession>A0A238BQU3</accession>
<protein>
    <submittedName>
        <fullName evidence="1">Uncharacterized protein</fullName>
    </submittedName>
</protein>
<gene>
    <name evidence="1" type="ORF">X798_05216</name>
</gene>
<name>A0A238BQU3_9BILA</name>
<keyword evidence="2" id="KW-1185">Reference proteome</keyword>
<sequence>MKDGFATGRNITNDDAKSVACDFEDTIDEDCKQLVAFVVNKQFSCSEFKEIKITILLRNDVRKREIFSYDIIHRIFAMNSKIRKGANQFDQAVISDAEKCNAK</sequence>
<reference evidence="1 2" key="1">
    <citation type="submission" date="2015-12" db="EMBL/GenBank/DDBJ databases">
        <title>Draft genome of the nematode, Onchocerca flexuosa.</title>
        <authorList>
            <person name="Mitreva M."/>
        </authorList>
    </citation>
    <scope>NUCLEOTIDE SEQUENCE [LARGE SCALE GENOMIC DNA]</scope>
    <source>
        <strain evidence="1">Red Deer</strain>
    </source>
</reference>
<organism evidence="1 2">
    <name type="scientific">Onchocerca flexuosa</name>
    <dbReference type="NCBI Taxonomy" id="387005"/>
    <lineage>
        <taxon>Eukaryota</taxon>
        <taxon>Metazoa</taxon>
        <taxon>Ecdysozoa</taxon>
        <taxon>Nematoda</taxon>
        <taxon>Chromadorea</taxon>
        <taxon>Rhabditida</taxon>
        <taxon>Spirurina</taxon>
        <taxon>Spiruromorpha</taxon>
        <taxon>Filarioidea</taxon>
        <taxon>Onchocercidae</taxon>
        <taxon>Onchocerca</taxon>
    </lineage>
</organism>
<dbReference type="EMBL" id="KZ270023">
    <property type="protein sequence ID" value="OZC07737.1"/>
    <property type="molecule type" value="Genomic_DNA"/>
</dbReference>
<dbReference type="AlphaFoldDB" id="A0A238BQU3"/>
<dbReference type="Proteomes" id="UP000242913">
    <property type="component" value="Unassembled WGS sequence"/>
</dbReference>
<evidence type="ECO:0000313" key="2">
    <source>
        <dbReference type="Proteomes" id="UP000242913"/>
    </source>
</evidence>
<proteinExistence type="predicted"/>
<evidence type="ECO:0000313" key="1">
    <source>
        <dbReference type="EMBL" id="OZC07737.1"/>
    </source>
</evidence>